<proteinExistence type="predicted"/>
<dbReference type="PANTHER" id="PTHR42780">
    <property type="entry name" value="SOLEUCYL-TRNA SYNTHETASE"/>
    <property type="match status" value="1"/>
</dbReference>
<gene>
    <name evidence="1" type="ORF">TGRUB_207640C</name>
</gene>
<dbReference type="InterPro" id="IPR023586">
    <property type="entry name" value="Ile-tRNA-ligase_type2"/>
</dbReference>
<evidence type="ECO:0000313" key="2">
    <source>
        <dbReference type="Proteomes" id="UP000028834"/>
    </source>
</evidence>
<dbReference type="Pfam" id="PF19302">
    <property type="entry name" value="DUF5915"/>
    <property type="match status" value="1"/>
</dbReference>
<name>A0A086LVK3_TOXGO</name>
<dbReference type="VEuPathDB" id="ToxoDB:TGRUB_207640C"/>
<protein>
    <submittedName>
        <fullName evidence="1">Isoleucyl-tRNA synthetase family protein</fullName>
        <ecNumber evidence="1">6.1.1.5</ecNumber>
    </submittedName>
</protein>
<dbReference type="AlphaFoldDB" id="A0A086LVK3"/>
<dbReference type="GO" id="GO:0006428">
    <property type="term" value="P:isoleucyl-tRNA aminoacylation"/>
    <property type="evidence" value="ECO:0007669"/>
    <property type="project" value="TreeGrafter"/>
</dbReference>
<reference evidence="1 2" key="1">
    <citation type="submission" date="2014-05" db="EMBL/GenBank/DDBJ databases">
        <authorList>
            <person name="Sibley D."/>
            <person name="Venepally P."/>
            <person name="Karamycheva S."/>
            <person name="Hadjithomas M."/>
            <person name="Khan A."/>
            <person name="Brunk B."/>
            <person name="Roos D."/>
            <person name="Caler E."/>
            <person name="Lorenzi H."/>
        </authorList>
    </citation>
    <scope>NUCLEOTIDE SEQUENCE [LARGE SCALE GENOMIC DNA]</scope>
    <source>
        <strain evidence="1 2">RUB</strain>
    </source>
</reference>
<dbReference type="EC" id="6.1.1.5" evidence="1"/>
<comment type="caution">
    <text evidence="1">The sequence shown here is derived from an EMBL/GenBank/DDBJ whole genome shotgun (WGS) entry which is preliminary data.</text>
</comment>
<dbReference type="PANTHER" id="PTHR42780:SF1">
    <property type="entry name" value="ISOLEUCINE--TRNA LIGASE, CYTOPLASMIC"/>
    <property type="match status" value="1"/>
</dbReference>
<accession>A0A086LVK3</accession>
<sequence>MFGAPRKQCLVRQQALYLVRVFRFGFQEELNVLDLNVSSDMSGIQLSATPNFKTLGARLGKDMRAVQEAVKNLSHAELVAFEKTARLEVLGGKYVLGADDLALRRTLNTGDKADPNLVVEGDNSVVVLMDFTLDDSLQRKALAREVANRVQKLRKQHNLSQTDDVKMHAFSEDSEFQAMLQEESAYICACLRRGLHLENPLGEANGVEKSHQTVCREVLEVGGKPLTIHFLRQ</sequence>
<evidence type="ECO:0000313" key="1">
    <source>
        <dbReference type="EMBL" id="KFG60671.1"/>
    </source>
</evidence>
<keyword evidence="1" id="KW-0030">Aminoacyl-tRNA synthetase</keyword>
<dbReference type="Proteomes" id="UP000028834">
    <property type="component" value="Unassembled WGS sequence"/>
</dbReference>
<dbReference type="EMBL" id="AFYV02001833">
    <property type="protein sequence ID" value="KFG60671.1"/>
    <property type="molecule type" value="Genomic_DNA"/>
</dbReference>
<organism evidence="1 2">
    <name type="scientific">Toxoplasma gondii RUB</name>
    <dbReference type="NCBI Taxonomy" id="935652"/>
    <lineage>
        <taxon>Eukaryota</taxon>
        <taxon>Sar</taxon>
        <taxon>Alveolata</taxon>
        <taxon>Apicomplexa</taxon>
        <taxon>Conoidasida</taxon>
        <taxon>Coccidia</taxon>
        <taxon>Eucoccidiorida</taxon>
        <taxon>Eimeriorina</taxon>
        <taxon>Sarcocystidae</taxon>
        <taxon>Toxoplasma</taxon>
    </lineage>
</organism>
<dbReference type="GO" id="GO:0004822">
    <property type="term" value="F:isoleucine-tRNA ligase activity"/>
    <property type="evidence" value="ECO:0007669"/>
    <property type="project" value="UniProtKB-EC"/>
</dbReference>
<keyword evidence="1" id="KW-0436">Ligase</keyword>